<dbReference type="Gene3D" id="1.25.40.10">
    <property type="entry name" value="Tetratricopeptide repeat domain"/>
    <property type="match status" value="2"/>
</dbReference>
<dbReference type="PANTHER" id="PTHR45663">
    <property type="entry name" value="GEO12009P1"/>
    <property type="match status" value="1"/>
</dbReference>
<dbReference type="InterPro" id="IPR036249">
    <property type="entry name" value="Thioredoxin-like_sf"/>
</dbReference>
<reference evidence="2 3" key="1">
    <citation type="submission" date="2014-04" db="EMBL/GenBank/DDBJ databases">
        <title>Draft genome sequence of Hydrogenovibrio marinus MH-110, a model organism for aerobic H2 metabolism.</title>
        <authorList>
            <person name="Cha H.J."/>
            <person name="Jo B.H."/>
            <person name="Hwang B.H."/>
        </authorList>
    </citation>
    <scope>NUCLEOTIDE SEQUENCE [LARGE SCALE GENOMIC DNA]</scope>
    <source>
        <strain evidence="2 3">MH-110</strain>
    </source>
</reference>
<dbReference type="GO" id="GO:0005737">
    <property type="term" value="C:cytoplasm"/>
    <property type="evidence" value="ECO:0007669"/>
    <property type="project" value="TreeGrafter"/>
</dbReference>
<dbReference type="Proteomes" id="UP000027341">
    <property type="component" value="Unassembled WGS sequence"/>
</dbReference>
<dbReference type="InterPro" id="IPR013766">
    <property type="entry name" value="Thioredoxin_domain"/>
</dbReference>
<evidence type="ECO:0000259" key="1">
    <source>
        <dbReference type="PROSITE" id="PS51352"/>
    </source>
</evidence>
<dbReference type="CDD" id="cd02947">
    <property type="entry name" value="TRX_family"/>
    <property type="match status" value="1"/>
</dbReference>
<feature type="domain" description="Thioredoxin" evidence="1">
    <location>
        <begin position="1"/>
        <end position="114"/>
    </location>
</feature>
<organism evidence="2 3">
    <name type="scientific">Hydrogenovibrio marinus</name>
    <dbReference type="NCBI Taxonomy" id="28885"/>
    <lineage>
        <taxon>Bacteria</taxon>
        <taxon>Pseudomonadati</taxon>
        <taxon>Pseudomonadota</taxon>
        <taxon>Gammaproteobacteria</taxon>
        <taxon>Thiotrichales</taxon>
        <taxon>Piscirickettsiaceae</taxon>
        <taxon>Hydrogenovibrio</taxon>
    </lineage>
</organism>
<name>A0A066ZQ47_HYDMR</name>
<protein>
    <submittedName>
        <fullName evidence="2">Thioredoxin</fullName>
    </submittedName>
</protein>
<dbReference type="GO" id="GO:0015035">
    <property type="term" value="F:protein-disulfide reductase activity"/>
    <property type="evidence" value="ECO:0007669"/>
    <property type="project" value="TreeGrafter"/>
</dbReference>
<evidence type="ECO:0000313" key="2">
    <source>
        <dbReference type="EMBL" id="KDN95622.1"/>
    </source>
</evidence>
<sequence length="290" mass="32296">MAKPDVYNFEISDQDFDDIVLTNSQKLPVFVLFLSPAIGSCISLENILIDYAHKFAGQFILARLDIDMYTDAREKFNIQNVPTLMVFKDGEAIHEEVGVMTYESLAALFKQFGIYNLADELREQAKVKHSEGNTPEAVQLLSQAAKEDAGNVDVAMDMCQIFLDINMLAEAAELFTRLPDSIKEENRPRFLIGQITFKKLALDTAGKAALSVQLESQPEDEDTLFDLAVCHIADQDYDNGMAHLFKLLQGNPGAKGGGAKELSLATINMLETMMPETANDFRRKMNNIIS</sequence>
<dbReference type="PANTHER" id="PTHR45663:SF11">
    <property type="entry name" value="GEO12009P1"/>
    <property type="match status" value="1"/>
</dbReference>
<keyword evidence="3" id="KW-1185">Reference proteome</keyword>
<gene>
    <name evidence="2" type="ORF">EI16_04800</name>
</gene>
<accession>A0A066ZQ47</accession>
<dbReference type="RefSeq" id="WP_029910070.1">
    <property type="nucleotide sequence ID" value="NZ_AP020335.1"/>
</dbReference>
<dbReference type="AlphaFoldDB" id="A0A066ZQ47"/>
<dbReference type="Pfam" id="PF00085">
    <property type="entry name" value="Thioredoxin"/>
    <property type="match status" value="1"/>
</dbReference>
<dbReference type="GO" id="GO:0006950">
    <property type="term" value="P:response to stress"/>
    <property type="evidence" value="ECO:0007669"/>
    <property type="project" value="UniProtKB-ARBA"/>
</dbReference>
<evidence type="ECO:0000313" key="3">
    <source>
        <dbReference type="Proteomes" id="UP000027341"/>
    </source>
</evidence>
<dbReference type="Gene3D" id="3.40.30.10">
    <property type="entry name" value="Glutaredoxin"/>
    <property type="match status" value="1"/>
</dbReference>
<comment type="caution">
    <text evidence="2">The sequence shown here is derived from an EMBL/GenBank/DDBJ whole genome shotgun (WGS) entry which is preliminary data.</text>
</comment>
<proteinExistence type="predicted"/>
<dbReference type="PROSITE" id="PS51352">
    <property type="entry name" value="THIOREDOXIN_2"/>
    <property type="match status" value="1"/>
</dbReference>
<dbReference type="Pfam" id="PF14559">
    <property type="entry name" value="TPR_19"/>
    <property type="match status" value="1"/>
</dbReference>
<dbReference type="SUPFAM" id="SSF48452">
    <property type="entry name" value="TPR-like"/>
    <property type="match status" value="1"/>
</dbReference>
<dbReference type="STRING" id="28885.EI16_04800"/>
<dbReference type="EMBL" id="JMIU01000001">
    <property type="protein sequence ID" value="KDN95622.1"/>
    <property type="molecule type" value="Genomic_DNA"/>
</dbReference>
<dbReference type="InterPro" id="IPR011990">
    <property type="entry name" value="TPR-like_helical_dom_sf"/>
</dbReference>
<dbReference type="Pfam" id="PF14561">
    <property type="entry name" value="TPR_20"/>
    <property type="match status" value="1"/>
</dbReference>
<dbReference type="SUPFAM" id="SSF52833">
    <property type="entry name" value="Thioredoxin-like"/>
    <property type="match status" value="1"/>
</dbReference>